<feature type="transmembrane region" description="Helical" evidence="1">
    <location>
        <begin position="46"/>
        <end position="67"/>
    </location>
</feature>
<dbReference type="RefSeq" id="WP_247378291.1">
    <property type="nucleotide sequence ID" value="NZ_JALLGV010000005.1"/>
</dbReference>
<keyword evidence="1" id="KW-1133">Transmembrane helix</keyword>
<evidence type="ECO:0000313" key="2">
    <source>
        <dbReference type="EMBL" id="MFD1588635.1"/>
    </source>
</evidence>
<dbReference type="AlphaFoldDB" id="A0ABD6CEM8"/>
<reference evidence="2 3" key="1">
    <citation type="journal article" date="2019" name="Int. J. Syst. Evol. Microbiol.">
        <title>The Global Catalogue of Microorganisms (GCM) 10K type strain sequencing project: providing services to taxonomists for standard genome sequencing and annotation.</title>
        <authorList>
            <consortium name="The Broad Institute Genomics Platform"/>
            <consortium name="The Broad Institute Genome Sequencing Center for Infectious Disease"/>
            <person name="Wu L."/>
            <person name="Ma J."/>
        </authorList>
    </citation>
    <scope>NUCLEOTIDE SEQUENCE [LARGE SCALE GENOMIC DNA]</scope>
    <source>
        <strain evidence="2 3">CGMCC 1.12125</strain>
    </source>
</reference>
<evidence type="ECO:0000256" key="1">
    <source>
        <dbReference type="SAM" id="Phobius"/>
    </source>
</evidence>
<comment type="caution">
    <text evidence="2">The sequence shown here is derived from an EMBL/GenBank/DDBJ whole genome shotgun (WGS) entry which is preliminary data.</text>
</comment>
<dbReference type="Proteomes" id="UP001597119">
    <property type="component" value="Unassembled WGS sequence"/>
</dbReference>
<accession>A0ABD6CEM8</accession>
<keyword evidence="3" id="KW-1185">Reference proteome</keyword>
<keyword evidence="1" id="KW-0472">Membrane</keyword>
<protein>
    <submittedName>
        <fullName evidence="2">Uncharacterized protein</fullName>
    </submittedName>
</protein>
<name>A0ABD6CEM8_9EURY</name>
<evidence type="ECO:0000313" key="3">
    <source>
        <dbReference type="Proteomes" id="UP001597119"/>
    </source>
</evidence>
<gene>
    <name evidence="2" type="ORF">ACFR9U_16775</name>
</gene>
<dbReference type="EMBL" id="JBHUDJ010000014">
    <property type="protein sequence ID" value="MFD1588635.1"/>
    <property type="molecule type" value="Genomic_DNA"/>
</dbReference>
<proteinExistence type="predicted"/>
<sequence length="78" mass="8201">MVQRSTLERIVVVVGAVVAVVALGLIGLSVYALLGPAGLSGSNGYLFGSLVFVGLVLTIMYGVSDLGQFRDANQRRQF</sequence>
<keyword evidence="1" id="KW-0812">Transmembrane</keyword>
<organism evidence="2 3">
    <name type="scientific">Halorientalis brevis</name>
    <dbReference type="NCBI Taxonomy" id="1126241"/>
    <lineage>
        <taxon>Archaea</taxon>
        <taxon>Methanobacteriati</taxon>
        <taxon>Methanobacteriota</taxon>
        <taxon>Stenosarchaea group</taxon>
        <taxon>Halobacteria</taxon>
        <taxon>Halobacteriales</taxon>
        <taxon>Haloarculaceae</taxon>
        <taxon>Halorientalis</taxon>
    </lineage>
</organism>
<feature type="transmembrane region" description="Helical" evidence="1">
    <location>
        <begin position="12"/>
        <end position="34"/>
    </location>
</feature>